<reference evidence="25" key="2">
    <citation type="submission" date="2019-10" db="EMBL/GenBank/DDBJ databases">
        <title>A de novo genome assembly of a pear dwarfing rootstock.</title>
        <authorList>
            <person name="Wang F."/>
            <person name="Wang J."/>
            <person name="Li S."/>
            <person name="Zhang Y."/>
            <person name="Fang M."/>
            <person name="Ma L."/>
            <person name="Zhao Y."/>
            <person name="Jiang S."/>
        </authorList>
    </citation>
    <scope>NUCLEOTIDE SEQUENCE [LARGE SCALE GENOMIC DNA]</scope>
</reference>
<dbReference type="Gene3D" id="3.30.200.20">
    <property type="entry name" value="Phosphorylase Kinase, domain 1"/>
    <property type="match status" value="1"/>
</dbReference>
<evidence type="ECO:0000256" key="17">
    <source>
        <dbReference type="ARBA" id="ARBA00023180"/>
    </source>
</evidence>
<dbReference type="PANTHER" id="PTHR45974">
    <property type="entry name" value="RECEPTOR-LIKE PROTEIN 55"/>
    <property type="match status" value="1"/>
</dbReference>
<keyword evidence="11 20" id="KW-0547">Nucleotide-binding</keyword>
<feature type="transmembrane region" description="Helical" evidence="22">
    <location>
        <begin position="1548"/>
        <end position="1565"/>
    </location>
</feature>
<evidence type="ECO:0000256" key="11">
    <source>
        <dbReference type="ARBA" id="ARBA00022741"/>
    </source>
</evidence>
<feature type="transmembrane region" description="Helical" evidence="22">
    <location>
        <begin position="1519"/>
        <end position="1541"/>
    </location>
</feature>
<feature type="binding site" evidence="20">
    <location>
        <position position="845"/>
    </location>
    <ligand>
        <name>ATP</name>
        <dbReference type="ChEBI" id="CHEBI:30616"/>
    </ligand>
</feature>
<keyword evidence="7" id="KW-0808">Transferase</keyword>
<dbReference type="PROSITE" id="PS00107">
    <property type="entry name" value="PROTEIN_KINASE_ATP"/>
    <property type="match status" value="1"/>
</dbReference>
<dbReference type="Pfam" id="PF08263">
    <property type="entry name" value="LRRNT_2"/>
    <property type="match status" value="1"/>
</dbReference>
<dbReference type="FunFam" id="3.30.200.20:FF:000328">
    <property type="entry name" value="Leucine-rich repeat protein kinase family protein"/>
    <property type="match status" value="1"/>
</dbReference>
<dbReference type="PROSITE" id="PS50011">
    <property type="entry name" value="PROTEIN_KINASE_DOM"/>
    <property type="match status" value="1"/>
</dbReference>
<dbReference type="GO" id="GO:0004674">
    <property type="term" value="F:protein serine/threonine kinase activity"/>
    <property type="evidence" value="ECO:0007669"/>
    <property type="project" value="UniProtKB-KW"/>
</dbReference>
<feature type="transmembrane region" description="Helical" evidence="22">
    <location>
        <begin position="1747"/>
        <end position="1767"/>
    </location>
</feature>
<reference evidence="24 25" key="3">
    <citation type="submission" date="2019-11" db="EMBL/GenBank/DDBJ databases">
        <title>A de novo genome assembly of a pear dwarfing rootstock.</title>
        <authorList>
            <person name="Wang F."/>
            <person name="Wang J."/>
            <person name="Li S."/>
            <person name="Zhang Y."/>
            <person name="Fang M."/>
            <person name="Ma L."/>
            <person name="Zhao Y."/>
            <person name="Jiang S."/>
        </authorList>
    </citation>
    <scope>NUCLEOTIDE SEQUENCE [LARGE SCALE GENOMIC DNA]</scope>
    <source>
        <strain evidence="24">S2</strain>
        <tissue evidence="24">Leaf</tissue>
    </source>
</reference>
<evidence type="ECO:0000256" key="2">
    <source>
        <dbReference type="ARBA" id="ARBA00004479"/>
    </source>
</evidence>
<dbReference type="SMART" id="SM00220">
    <property type="entry name" value="S_TKc"/>
    <property type="match status" value="1"/>
</dbReference>
<dbReference type="InterPro" id="IPR017441">
    <property type="entry name" value="Protein_kinase_ATP_BS"/>
</dbReference>
<keyword evidence="16 24" id="KW-0675">Receptor</keyword>
<keyword evidence="17" id="KW-0325">Glycoprotein</keyword>
<evidence type="ECO:0000259" key="23">
    <source>
        <dbReference type="PROSITE" id="PS50011"/>
    </source>
</evidence>
<dbReference type="SUPFAM" id="SSF52058">
    <property type="entry name" value="L domain-like"/>
    <property type="match status" value="1"/>
</dbReference>
<dbReference type="FunFam" id="1.10.510.10:FF:000453">
    <property type="entry name" value="LRR receptor-like serine/threonine-protein kinase HSL2"/>
    <property type="match status" value="1"/>
</dbReference>
<evidence type="ECO:0000256" key="1">
    <source>
        <dbReference type="ARBA" id="ARBA00004141"/>
    </source>
</evidence>
<sequence length="1782" mass="194267">MRSLGAACASYSLCRIVSFESCRQASDKLLFPCNVREQLAKARRMHKGYRLKAGFWESIKSGILNNNTTQVVEPPSTLPEEEEEEPLPQELVLIQKTEPDGTVEEIIFSSGGDIDVYDLQALCDKVGWPRRPLSKLAAALKNSYLVATLHSVRKSPGSEIFNIFLWKAVALCKQTKCFHYSHMVEALVKGARMLKMRASGCVVALLCSCFVLFAVAEVTNPSEVNVLRAVKSKLIDPKNHLRNWDDRDPCESYWTGVFCFDAVGGDGYLHIRELRLLNMNLSGTLAPELGQLSQLLILDFMWNELSGTIPNEIGNITSLKLLLLNGNKLSGSLPPELGYLTNLTRLQVDQNYMSGPIPKSFANMASLKHLHLNNNSFSDQIPPELSKALNLLHLLFDNNNFSGYVPPEFSMLPNARIIQFDNNNFRGTEIPASYGNISRLTKLSLRNCSLQGEIPDLSRIANLSYIDLSRNQLSGSIPSHRLSRNITTIILSDNRLNGSIPESFYDLPALQKVSLHDNFITGSVPAMWRKMSFSTRARLALDLRNNLLSQISEELNPPANVTLWLEGNPVCKNAGVPNIGQFCRSEAGGDGISENSINSTQPMTCPSQACPTDYFYEYVPFSPVPCFCASPLRVTYRLKSPSFSYFAPYKHNFEIYLTGALNLHLYQLSIDSFVWQDGPRLLMHMKFFPMFIDPHVNLFNATEVQRLRGQLTSWDVPPTDFFGPYELLNFTLLGPYSNMIVERQKTSISKRALAGVIIGCIAAVVIIPAIVMLLTKRYVKYRYPIPSRRHSSLKISMRIEGVKAFTFKEMKVATGNFDTSMQLGRGGYGKVYKGILSDNTVVAIKRAEEGSLQGGREFLTEIELLSRVHHRNLVSLVGYCDEEGEQMLVYEFMPNGTLRDWLRVKAMGSLDFTMRLRIALGSAKGILYLHTEANPPIFHRDIKASNILLDSNLVAKVADFGLSRLAPLQDDEGTGSSHVSTVVRGTPGYVDPEYFLTNKLTDKSDVYSLGIVFLELLTGDQPISHGKNIVREVNLAYQAGLVFSIIDKRMGSYPSKCVERFLDLALRCCNEKPDKRPHMLEVVREIENILKIMPATDTIFSPSTTSYSDQSPTSSSFMTGDRSHVSSSLAGSDLTTFGNLQGCPQGRHQARQGVLRYHGEVASDGSIEPSITDCILEKNTGGFSQDPEFTFRKVLLFSLFSLVLFGYATSELENEVWQKLRSPPHKNVRSNVIDGTGQESSLNFEVSNNGLGEAKTANSKVSVSTVALFTLAMAAATGLGAVPFFFVELDPQWAGLCNGMAAGVMLAASFDLIQEGQGHGAGNWVVLGLLAGGLFIWLCKQFLEQYGEVSMLDIKGADATKVVLVIGIMTLHSFGEGSGVGVSFAGSKGFSQGLLVTLAIAVHNIPEGLAVSMVLASRGVSPQNAMLWSVITSLPQPLVAVPSFICADAFSKFLPFCTGLAAGCMIWMVVAEVLPDAFKEASPSQVASAATLSVAFMEALSTLFQNFTHDYNSEDASGFFVSLLFGLGPLLGGTVLVAFALAFHLQHALLMGAASGIAFVLGAWRPLQLLFSLKMGFLSTIFLLAMGAGSVHIMSSSILKLAGRKKTSVQNLPTANGFPVSIHTLQAFLSCGAVAFHALAEGLALGVAAPKAYGLGRHMVLPVSLHGLPRGAAVASCIFGATDNWHAALVAAALIGFVGPISAIGAILAGIDYSGLDHVMVFACGGLLPSFANIVKRAVKLDTRKSSCGILIGVAFATLCLTCTKLVCLHTPYCNSAPEAVR</sequence>
<evidence type="ECO:0000256" key="9">
    <source>
        <dbReference type="ARBA" id="ARBA00022729"/>
    </source>
</evidence>
<evidence type="ECO:0000256" key="15">
    <source>
        <dbReference type="ARBA" id="ARBA00023136"/>
    </source>
</evidence>
<dbReference type="Gene3D" id="3.80.10.10">
    <property type="entry name" value="Ribonuclease Inhibitor"/>
    <property type="match status" value="3"/>
</dbReference>
<dbReference type="InterPro" id="IPR001611">
    <property type="entry name" value="Leu-rich_rpt"/>
</dbReference>
<evidence type="ECO:0000256" key="3">
    <source>
        <dbReference type="ARBA" id="ARBA00008684"/>
    </source>
</evidence>
<dbReference type="PROSITE" id="PS00108">
    <property type="entry name" value="PROTEIN_KINASE_ST"/>
    <property type="match status" value="1"/>
</dbReference>
<accession>A0A5N5I459</accession>
<dbReference type="GO" id="GO:0005524">
    <property type="term" value="F:ATP binding"/>
    <property type="evidence" value="ECO:0007669"/>
    <property type="project" value="UniProtKB-UniRule"/>
</dbReference>
<evidence type="ECO:0000256" key="12">
    <source>
        <dbReference type="ARBA" id="ARBA00022777"/>
    </source>
</evidence>
<feature type="transmembrane region" description="Helical" evidence="22">
    <location>
        <begin position="1359"/>
        <end position="1375"/>
    </location>
</feature>
<dbReference type="InterPro" id="IPR000719">
    <property type="entry name" value="Prot_kinase_dom"/>
</dbReference>
<feature type="compositionally biased region" description="Low complexity" evidence="21">
    <location>
        <begin position="1103"/>
        <end position="1116"/>
    </location>
</feature>
<evidence type="ECO:0000256" key="10">
    <source>
        <dbReference type="ARBA" id="ARBA00022737"/>
    </source>
</evidence>
<keyword evidence="12 24" id="KW-0418">Kinase</keyword>
<dbReference type="Proteomes" id="UP000327157">
    <property type="component" value="Chromosome 12"/>
</dbReference>
<feature type="transmembrane region" description="Helical" evidence="22">
    <location>
        <begin position="1453"/>
        <end position="1474"/>
    </location>
</feature>
<evidence type="ECO:0000256" key="4">
    <source>
        <dbReference type="ARBA" id="ARBA00012513"/>
    </source>
</evidence>
<dbReference type="GO" id="GO:0016020">
    <property type="term" value="C:membrane"/>
    <property type="evidence" value="ECO:0007669"/>
    <property type="project" value="UniProtKB-SubCell"/>
</dbReference>
<evidence type="ECO:0000256" key="18">
    <source>
        <dbReference type="ARBA" id="ARBA00047899"/>
    </source>
</evidence>
<feature type="domain" description="Protein kinase" evidence="23">
    <location>
        <begin position="817"/>
        <end position="1090"/>
    </location>
</feature>
<dbReference type="OrthoDB" id="2020077at2759"/>
<comment type="catalytic activity">
    <reaction evidence="19">
        <text>L-seryl-[protein] + ATP = O-phospho-L-seryl-[protein] + ADP + H(+)</text>
        <dbReference type="Rhea" id="RHEA:17989"/>
        <dbReference type="Rhea" id="RHEA-COMP:9863"/>
        <dbReference type="Rhea" id="RHEA-COMP:11604"/>
        <dbReference type="ChEBI" id="CHEBI:15378"/>
        <dbReference type="ChEBI" id="CHEBI:29999"/>
        <dbReference type="ChEBI" id="CHEBI:30616"/>
        <dbReference type="ChEBI" id="CHEBI:83421"/>
        <dbReference type="ChEBI" id="CHEBI:456216"/>
        <dbReference type="EC" id="2.7.11.1"/>
    </reaction>
</comment>
<dbReference type="PANTHER" id="PTHR45974:SF216">
    <property type="entry name" value="PROTEIN KINASE DOMAIN-CONTAINING PROTEIN"/>
    <property type="match status" value="1"/>
</dbReference>
<keyword evidence="10" id="KW-0677">Repeat</keyword>
<keyword evidence="6" id="KW-0433">Leucine-rich repeat</keyword>
<evidence type="ECO:0000256" key="22">
    <source>
        <dbReference type="SAM" id="Phobius"/>
    </source>
</evidence>
<dbReference type="Pfam" id="PF00560">
    <property type="entry name" value="LRR_1"/>
    <property type="match status" value="4"/>
</dbReference>
<gene>
    <name evidence="24" type="ORF">D8674_007913</name>
</gene>
<feature type="transmembrane region" description="Helical" evidence="22">
    <location>
        <begin position="1427"/>
        <end position="1447"/>
    </location>
</feature>
<feature type="transmembrane region" description="Helical" evidence="22">
    <location>
        <begin position="1395"/>
        <end position="1415"/>
    </location>
</feature>
<evidence type="ECO:0000256" key="19">
    <source>
        <dbReference type="ARBA" id="ARBA00048679"/>
    </source>
</evidence>
<dbReference type="InterPro" id="IPR013210">
    <property type="entry name" value="LRR_N_plant-typ"/>
</dbReference>
<dbReference type="Gene3D" id="1.10.510.10">
    <property type="entry name" value="Transferase(Phosphotransferase) domain 1"/>
    <property type="match status" value="1"/>
</dbReference>
<dbReference type="Pfam" id="PF07714">
    <property type="entry name" value="PK_Tyr_Ser-Thr"/>
    <property type="match status" value="1"/>
</dbReference>
<keyword evidence="5" id="KW-0723">Serine/threonine-protein kinase</keyword>
<dbReference type="SUPFAM" id="SSF56112">
    <property type="entry name" value="Protein kinase-like (PK-like)"/>
    <property type="match status" value="1"/>
</dbReference>
<evidence type="ECO:0000313" key="25">
    <source>
        <dbReference type="Proteomes" id="UP000327157"/>
    </source>
</evidence>
<evidence type="ECO:0000256" key="6">
    <source>
        <dbReference type="ARBA" id="ARBA00022614"/>
    </source>
</evidence>
<dbReference type="FunFam" id="3.80.10.10:FF:000387">
    <property type="entry name" value="Probable LRR receptor-like serine/threonine-protein kinase At1g06840"/>
    <property type="match status" value="1"/>
</dbReference>
<keyword evidence="9" id="KW-0732">Signal</keyword>
<evidence type="ECO:0000256" key="21">
    <source>
        <dbReference type="SAM" id="MobiDB-lite"/>
    </source>
</evidence>
<keyword evidence="15 22" id="KW-0472">Membrane</keyword>
<dbReference type="CDD" id="cd14066">
    <property type="entry name" value="STKc_IRAK"/>
    <property type="match status" value="1"/>
</dbReference>
<dbReference type="InterPro" id="IPR003689">
    <property type="entry name" value="ZIP"/>
</dbReference>
<dbReference type="EC" id="2.7.11.1" evidence="4"/>
<evidence type="ECO:0000256" key="13">
    <source>
        <dbReference type="ARBA" id="ARBA00022840"/>
    </source>
</evidence>
<dbReference type="GO" id="GO:0046873">
    <property type="term" value="F:metal ion transmembrane transporter activity"/>
    <property type="evidence" value="ECO:0007669"/>
    <property type="project" value="InterPro"/>
</dbReference>
<dbReference type="InterPro" id="IPR032675">
    <property type="entry name" value="LRR_dom_sf"/>
</dbReference>
<comment type="subcellular location">
    <subcellularLocation>
        <location evidence="1">Membrane</location>
        <topology evidence="1">Multi-pass membrane protein</topology>
    </subcellularLocation>
    <subcellularLocation>
        <location evidence="2">Membrane</location>
        <topology evidence="2">Single-pass type I membrane protein</topology>
    </subcellularLocation>
</comment>
<feature type="transmembrane region" description="Helical" evidence="22">
    <location>
        <begin position="1715"/>
        <end position="1735"/>
    </location>
</feature>
<dbReference type="InterPro" id="IPR011009">
    <property type="entry name" value="Kinase-like_dom_sf"/>
</dbReference>
<comment type="catalytic activity">
    <reaction evidence="18">
        <text>L-threonyl-[protein] + ATP = O-phospho-L-threonyl-[protein] + ADP + H(+)</text>
        <dbReference type="Rhea" id="RHEA:46608"/>
        <dbReference type="Rhea" id="RHEA-COMP:11060"/>
        <dbReference type="Rhea" id="RHEA-COMP:11605"/>
        <dbReference type="ChEBI" id="CHEBI:15378"/>
        <dbReference type="ChEBI" id="CHEBI:30013"/>
        <dbReference type="ChEBI" id="CHEBI:30616"/>
        <dbReference type="ChEBI" id="CHEBI:61977"/>
        <dbReference type="ChEBI" id="CHEBI:456216"/>
        <dbReference type="EC" id="2.7.11.1"/>
    </reaction>
</comment>
<protein>
    <recommendedName>
        <fullName evidence="4">non-specific serine/threonine protein kinase</fullName>
        <ecNumber evidence="4">2.7.11.1</ecNumber>
    </recommendedName>
</protein>
<keyword evidence="8 22" id="KW-0812">Transmembrane</keyword>
<name>A0A5N5I459_9ROSA</name>
<feature type="transmembrane region" description="Helical" evidence="22">
    <location>
        <begin position="1293"/>
        <end position="1310"/>
    </location>
</feature>
<keyword evidence="13 20" id="KW-0067">ATP-binding</keyword>
<evidence type="ECO:0000313" key="24">
    <source>
        <dbReference type="EMBL" id="KAB2630394.1"/>
    </source>
</evidence>
<organism evidence="24 25">
    <name type="scientific">Pyrus ussuriensis x Pyrus communis</name>
    <dbReference type="NCBI Taxonomy" id="2448454"/>
    <lineage>
        <taxon>Eukaryota</taxon>
        <taxon>Viridiplantae</taxon>
        <taxon>Streptophyta</taxon>
        <taxon>Embryophyta</taxon>
        <taxon>Tracheophyta</taxon>
        <taxon>Spermatophyta</taxon>
        <taxon>Magnoliopsida</taxon>
        <taxon>eudicotyledons</taxon>
        <taxon>Gunneridae</taxon>
        <taxon>Pentapetalae</taxon>
        <taxon>rosids</taxon>
        <taxon>fabids</taxon>
        <taxon>Rosales</taxon>
        <taxon>Rosaceae</taxon>
        <taxon>Amygdaloideae</taxon>
        <taxon>Maleae</taxon>
        <taxon>Pyrus</taxon>
    </lineage>
</organism>
<keyword evidence="25" id="KW-1185">Reference proteome</keyword>
<evidence type="ECO:0000256" key="8">
    <source>
        <dbReference type="ARBA" id="ARBA00022692"/>
    </source>
</evidence>
<feature type="transmembrane region" description="Helical" evidence="22">
    <location>
        <begin position="752"/>
        <end position="774"/>
    </location>
</feature>
<feature type="region of interest" description="Disordered" evidence="21">
    <location>
        <begin position="1103"/>
        <end position="1122"/>
    </location>
</feature>
<dbReference type="InterPro" id="IPR008271">
    <property type="entry name" value="Ser/Thr_kinase_AS"/>
</dbReference>
<evidence type="ECO:0000256" key="20">
    <source>
        <dbReference type="PROSITE-ProRule" id="PRU10141"/>
    </source>
</evidence>
<comment type="caution">
    <text evidence="24">The sequence shown here is derived from an EMBL/GenBank/DDBJ whole genome shotgun (WGS) entry which is preliminary data.</text>
</comment>
<feature type="transmembrane region" description="Helical" evidence="22">
    <location>
        <begin position="1266"/>
        <end position="1286"/>
    </location>
</feature>
<evidence type="ECO:0000256" key="16">
    <source>
        <dbReference type="ARBA" id="ARBA00023170"/>
    </source>
</evidence>
<proteinExistence type="inferred from homology"/>
<feature type="transmembrane region" description="Helical" evidence="22">
    <location>
        <begin position="1577"/>
        <end position="1599"/>
    </location>
</feature>
<dbReference type="InterPro" id="IPR001245">
    <property type="entry name" value="Ser-Thr/Tyr_kinase_cat_dom"/>
</dbReference>
<reference evidence="24 25" key="1">
    <citation type="submission" date="2019-09" db="EMBL/GenBank/DDBJ databases">
        <authorList>
            <person name="Ou C."/>
        </authorList>
    </citation>
    <scope>NUCLEOTIDE SEQUENCE [LARGE SCALE GENOMIC DNA]</scope>
    <source>
        <strain evidence="24">S2</strain>
        <tissue evidence="24">Leaf</tissue>
    </source>
</reference>
<dbReference type="Pfam" id="PF02535">
    <property type="entry name" value="Zip"/>
    <property type="match status" value="1"/>
</dbReference>
<dbReference type="EMBL" id="SMOL01000143">
    <property type="protein sequence ID" value="KAB2630394.1"/>
    <property type="molecule type" value="Genomic_DNA"/>
</dbReference>
<feature type="transmembrane region" description="Helical" evidence="22">
    <location>
        <begin position="1688"/>
        <end position="1709"/>
    </location>
</feature>
<feature type="transmembrane region" description="Helical" evidence="22">
    <location>
        <begin position="1322"/>
        <end position="1339"/>
    </location>
</feature>
<comment type="similarity">
    <text evidence="3">Belongs to the protein kinase superfamily. Ser/Thr protein kinase family.</text>
</comment>
<evidence type="ECO:0000256" key="5">
    <source>
        <dbReference type="ARBA" id="ARBA00022527"/>
    </source>
</evidence>
<evidence type="ECO:0000256" key="7">
    <source>
        <dbReference type="ARBA" id="ARBA00022679"/>
    </source>
</evidence>
<evidence type="ECO:0000256" key="14">
    <source>
        <dbReference type="ARBA" id="ARBA00022989"/>
    </source>
</evidence>
<keyword evidence="14 22" id="KW-1133">Transmembrane helix</keyword>